<feature type="domain" description="ChlI/MoxR AAA lid" evidence="3">
    <location>
        <begin position="281"/>
        <end position="344"/>
    </location>
</feature>
<dbReference type="PANTHER" id="PTHR42759">
    <property type="entry name" value="MOXR FAMILY PROTEIN"/>
    <property type="match status" value="1"/>
</dbReference>
<reference evidence="4 5" key="1">
    <citation type="submission" date="2024-09" db="EMBL/GenBank/DDBJ databases">
        <authorList>
            <person name="Sun Q."/>
            <person name="Mori K."/>
        </authorList>
    </citation>
    <scope>NUCLEOTIDE SEQUENCE [LARGE SCALE GENOMIC DNA]</scope>
    <source>
        <strain evidence="4 5">JCM 3324</strain>
    </source>
</reference>
<dbReference type="RefSeq" id="WP_364364180.1">
    <property type="nucleotide sequence ID" value="NZ_JBHMCF010000029.1"/>
</dbReference>
<sequence length="363" mass="39537">MTQYHYQDHAARYQDLGEPAAPAYQQQAAHPQHTGPHDPSAHLQQHNAQLAGQFAQRFHLLAGNIERIIRGKHEAIELALICLFAEGHLLVEDVPGTGKTTLARSLAASVDAEWRRIQFTPDLLPSDITGVSIFNQAQQTFEFHHGPVFANIVLADEINRASPKTQAALLEVMEERRVTVDAEPHPVPRPFLVVATQNPVDMDGTYPLPEAQLDRFLMKISVGYPDHASEVEVLKGMPTGPQVERLPVVARSSDVAGMIDFASRIHVADPVYDYIVALCAATRTSPHLSLGASPRGSLALLRAARVKAAAAGRHYVVPEDVKALAVPVLAHRLILTPEAELRDFTAATALTELLTTMPVPQAA</sequence>
<dbReference type="Gene3D" id="1.10.8.80">
    <property type="entry name" value="Magnesium chelatase subunit I, C-Terminal domain"/>
    <property type="match status" value="1"/>
</dbReference>
<evidence type="ECO:0000259" key="2">
    <source>
        <dbReference type="Pfam" id="PF07726"/>
    </source>
</evidence>
<name>A0ABV5NR36_9ACTN</name>
<proteinExistence type="predicted"/>
<feature type="region of interest" description="Disordered" evidence="1">
    <location>
        <begin position="21"/>
        <end position="43"/>
    </location>
</feature>
<dbReference type="CDD" id="cd00009">
    <property type="entry name" value="AAA"/>
    <property type="match status" value="1"/>
</dbReference>
<dbReference type="InterPro" id="IPR050764">
    <property type="entry name" value="CbbQ/NirQ/NorQ/GpvN"/>
</dbReference>
<dbReference type="InterPro" id="IPR041628">
    <property type="entry name" value="ChlI/MoxR_AAA_lid"/>
</dbReference>
<protein>
    <submittedName>
        <fullName evidence="4">MoxR family ATPase</fullName>
    </submittedName>
</protein>
<feature type="domain" description="ATPase AAA-3" evidence="2">
    <location>
        <begin position="88"/>
        <end position="218"/>
    </location>
</feature>
<dbReference type="Pfam" id="PF17863">
    <property type="entry name" value="AAA_lid_2"/>
    <property type="match status" value="1"/>
</dbReference>
<evidence type="ECO:0000256" key="1">
    <source>
        <dbReference type="SAM" id="MobiDB-lite"/>
    </source>
</evidence>
<gene>
    <name evidence="4" type="ORF">ACFFR3_24930</name>
</gene>
<dbReference type="Proteomes" id="UP001589568">
    <property type="component" value="Unassembled WGS sequence"/>
</dbReference>
<dbReference type="SUPFAM" id="SSF52540">
    <property type="entry name" value="P-loop containing nucleoside triphosphate hydrolases"/>
    <property type="match status" value="1"/>
</dbReference>
<accession>A0ABV5NR36</accession>
<dbReference type="EMBL" id="JBHMCF010000029">
    <property type="protein sequence ID" value="MFB9472755.1"/>
    <property type="molecule type" value="Genomic_DNA"/>
</dbReference>
<organism evidence="4 5">
    <name type="scientific">Nonomuraea salmonea</name>
    <dbReference type="NCBI Taxonomy" id="46181"/>
    <lineage>
        <taxon>Bacteria</taxon>
        <taxon>Bacillati</taxon>
        <taxon>Actinomycetota</taxon>
        <taxon>Actinomycetes</taxon>
        <taxon>Streptosporangiales</taxon>
        <taxon>Streptosporangiaceae</taxon>
        <taxon>Nonomuraea</taxon>
    </lineage>
</organism>
<evidence type="ECO:0000313" key="5">
    <source>
        <dbReference type="Proteomes" id="UP001589568"/>
    </source>
</evidence>
<evidence type="ECO:0000313" key="4">
    <source>
        <dbReference type="EMBL" id="MFB9472755.1"/>
    </source>
</evidence>
<dbReference type="Gene3D" id="3.40.50.300">
    <property type="entry name" value="P-loop containing nucleotide triphosphate hydrolases"/>
    <property type="match status" value="1"/>
</dbReference>
<dbReference type="PIRSF" id="PIRSF002849">
    <property type="entry name" value="AAA_ATPase_chaperone_MoxR_prd"/>
    <property type="match status" value="1"/>
</dbReference>
<feature type="compositionally biased region" description="Low complexity" evidence="1">
    <location>
        <begin position="21"/>
        <end position="33"/>
    </location>
</feature>
<dbReference type="Pfam" id="PF07726">
    <property type="entry name" value="AAA_3"/>
    <property type="match status" value="1"/>
</dbReference>
<dbReference type="InterPro" id="IPR027417">
    <property type="entry name" value="P-loop_NTPase"/>
</dbReference>
<dbReference type="InterPro" id="IPR011703">
    <property type="entry name" value="ATPase_AAA-3"/>
</dbReference>
<dbReference type="PANTHER" id="PTHR42759:SF5">
    <property type="entry name" value="METHANOL DEHYDROGENASE REGULATOR"/>
    <property type="match status" value="1"/>
</dbReference>
<evidence type="ECO:0000259" key="3">
    <source>
        <dbReference type="Pfam" id="PF17863"/>
    </source>
</evidence>
<comment type="caution">
    <text evidence="4">The sequence shown here is derived from an EMBL/GenBank/DDBJ whole genome shotgun (WGS) entry which is preliminary data.</text>
</comment>
<keyword evidence="5" id="KW-1185">Reference proteome</keyword>